<organism evidence="2 3">
    <name type="scientific">Dovyalis caffra</name>
    <dbReference type="NCBI Taxonomy" id="77055"/>
    <lineage>
        <taxon>Eukaryota</taxon>
        <taxon>Viridiplantae</taxon>
        <taxon>Streptophyta</taxon>
        <taxon>Embryophyta</taxon>
        <taxon>Tracheophyta</taxon>
        <taxon>Spermatophyta</taxon>
        <taxon>Magnoliopsida</taxon>
        <taxon>eudicotyledons</taxon>
        <taxon>Gunneridae</taxon>
        <taxon>Pentapetalae</taxon>
        <taxon>rosids</taxon>
        <taxon>fabids</taxon>
        <taxon>Malpighiales</taxon>
        <taxon>Salicaceae</taxon>
        <taxon>Flacourtieae</taxon>
        <taxon>Dovyalis</taxon>
    </lineage>
</organism>
<evidence type="ECO:0000256" key="1">
    <source>
        <dbReference type="SAM" id="Phobius"/>
    </source>
</evidence>
<name>A0AAV1SGY2_9ROSI</name>
<dbReference type="EMBL" id="CAWUPB010001184">
    <property type="protein sequence ID" value="CAK7350616.1"/>
    <property type="molecule type" value="Genomic_DNA"/>
</dbReference>
<protein>
    <recommendedName>
        <fullName evidence="4">Tetratricopeptide repeat-like superfamily protein</fullName>
    </recommendedName>
</protein>
<dbReference type="Proteomes" id="UP001314170">
    <property type="component" value="Unassembled WGS sequence"/>
</dbReference>
<keyword evidence="1" id="KW-1133">Transmembrane helix</keyword>
<accession>A0AAV1SGY2</accession>
<keyword evidence="1" id="KW-0472">Membrane</keyword>
<evidence type="ECO:0000313" key="2">
    <source>
        <dbReference type="EMBL" id="CAK7350616.1"/>
    </source>
</evidence>
<dbReference type="InterPro" id="IPR011990">
    <property type="entry name" value="TPR-like_helical_dom_sf"/>
</dbReference>
<dbReference type="Gene3D" id="1.25.40.10">
    <property type="entry name" value="Tetratricopeptide repeat domain"/>
    <property type="match status" value="1"/>
</dbReference>
<gene>
    <name evidence="2" type="ORF">DCAF_LOCUS23356</name>
</gene>
<dbReference type="SUPFAM" id="SSF48452">
    <property type="entry name" value="TPR-like"/>
    <property type="match status" value="1"/>
</dbReference>
<keyword evidence="1" id="KW-0812">Transmembrane</keyword>
<feature type="transmembrane region" description="Helical" evidence="1">
    <location>
        <begin position="125"/>
        <end position="143"/>
    </location>
</feature>
<evidence type="ECO:0000313" key="3">
    <source>
        <dbReference type="Proteomes" id="UP001314170"/>
    </source>
</evidence>
<comment type="caution">
    <text evidence="2">The sequence shown here is derived from an EMBL/GenBank/DDBJ whole genome shotgun (WGS) entry which is preliminary data.</text>
</comment>
<keyword evidence="3" id="KW-1185">Reference proteome</keyword>
<proteinExistence type="predicted"/>
<dbReference type="PANTHER" id="PTHR36888:SF2">
    <property type="entry name" value="TETRATRICOPEPTIDE REPEAT (TPR)-LIKE SUPERFAMILY PROTEIN"/>
    <property type="match status" value="1"/>
</dbReference>
<sequence>MKTLVFINPINYTIPQFPSSIFLFHFPSLSRENKKSLLYISHTKNPLFTHKHQHFSPIKASTSDAYHGWDDLGLRGGDSVNSGESTQLRNFLVSIGADDKKHVFMFVLGIFCALAISRVRVSSIIVFPASVLVFAVGFSIGFVRGVSFNEFNANAIKRKGKEEFFRVYSEMLRGLMWFFDGFDVKANDLKNAIQRAIDTKEIELSDLENYVNVIQSIKVLALNARNSVEASIDSVGNVNGVLVENQKSSSSSKKRKEIGEVGFELLQFVGGLFGEKAVSLKSNKVKEKEKEKEKVKQGTAEVVVNDRAQGNNSTPVIEEAVLNAVDNEKGDRDFLFSQGSTNKSALDWDSQRRIRVVSENGRTNLRDLGGDRKRLVDCEESLDQNNRLQFMNNQSVSWEMDQNNETETWKSQDSRIDSVDFGVSLEQMETETSFVQKQMYKKSSGAYRSSHSWKVSQDGNYRSQLKEESLNDDLHLRDHQSGPESEFCSSSSAVSEDVVFDRYLVEANNHLKQAKEFIRGRSDEEHAEMILHKSANLLSKAIAMKPMSLLAVGQLGNTYLLHGELKLKISRELRTLLSRRDPFYVSNRGRILKGLDDQVIKKDKIASVLVNVCEECEELLVEAGRKYRLALSIDGNDVRALYNWGLALSFRAQLIADIGPEAAYDADKVFLAAIDKFDAMMSKGNAYAPDALYRWGVVLQQRSRLRPTNSREKAKLLQQARRLYEDALHMDSNNLQVREALLSCIFSLPARSMPFDISGMFPETPINDPVNGKLLFL</sequence>
<evidence type="ECO:0008006" key="4">
    <source>
        <dbReference type="Google" id="ProtNLM"/>
    </source>
</evidence>
<reference evidence="2 3" key="1">
    <citation type="submission" date="2024-01" db="EMBL/GenBank/DDBJ databases">
        <authorList>
            <person name="Waweru B."/>
        </authorList>
    </citation>
    <scope>NUCLEOTIDE SEQUENCE [LARGE SCALE GENOMIC DNA]</scope>
</reference>
<dbReference type="PANTHER" id="PTHR36888">
    <property type="entry name" value="TETRATRICOPEPTIDE-LIKE HELICAL DOMAIN-CONTAINING PROTEIN-RELATED"/>
    <property type="match status" value="1"/>
</dbReference>
<dbReference type="AlphaFoldDB" id="A0AAV1SGY2"/>